<dbReference type="Proteomes" id="UP000316759">
    <property type="component" value="Unassembled WGS sequence"/>
</dbReference>
<dbReference type="PANTHER" id="PTHR34153">
    <property type="entry name" value="SI:CH211-262H13.3-RELATED-RELATED"/>
    <property type="match status" value="1"/>
</dbReference>
<organism evidence="2 3">
    <name type="scientific">Fasciola gigantica</name>
    <name type="common">Giant liver fluke</name>
    <dbReference type="NCBI Taxonomy" id="46835"/>
    <lineage>
        <taxon>Eukaryota</taxon>
        <taxon>Metazoa</taxon>
        <taxon>Spiralia</taxon>
        <taxon>Lophotrochozoa</taxon>
        <taxon>Platyhelminthes</taxon>
        <taxon>Trematoda</taxon>
        <taxon>Digenea</taxon>
        <taxon>Plagiorchiida</taxon>
        <taxon>Echinostomata</taxon>
        <taxon>Echinostomatoidea</taxon>
        <taxon>Fasciolidae</taxon>
        <taxon>Fasciola</taxon>
    </lineage>
</organism>
<reference evidence="2 3" key="1">
    <citation type="submission" date="2019-04" db="EMBL/GenBank/DDBJ databases">
        <title>Annotation for the trematode Fasciola gigantica.</title>
        <authorList>
            <person name="Choi Y.-J."/>
        </authorList>
    </citation>
    <scope>NUCLEOTIDE SEQUENCE [LARGE SCALE GENOMIC DNA]</scope>
    <source>
        <strain evidence="2">Uganda_cow_1</strain>
    </source>
</reference>
<sequence>MYCLVRLVDDVDGDGEMCVISETWLQPGEHQAKIPIYYGRRFQRAVQQHLPVPPNTPSRSVQILLRTESYEQANEMQNHYEQSYTSSSNGQLYVSALSKRPLHVSVTPAANDEPDVPPKRFAISTSATELVLKQEQQTDCDTIPSVPLALEKIHQATSVIQSPRDFSSSIFLASGDTLQQREHVQELQPAYETFTANMQRSAVYKTKSQSSKTRDRTAYLLRRILTKISQVEEDVRVIKSVVTAADGDISPFPLASLEKLRELEQTASSPSVQKHLARIINTTSGEDYKQFTRRLLARLMTKSTVASMNYSGANGNYAFRKTFLNSYIINEVQSRTEWGCPSKQDVATVIRAFIHDTRTNLQRQLLPSSKATELSRIPESEGDASAQIVNMDNLLSECLDKPHS</sequence>
<dbReference type="AlphaFoldDB" id="A0A504Z6I1"/>
<evidence type="ECO:0000313" key="2">
    <source>
        <dbReference type="EMBL" id="TPP66307.1"/>
    </source>
</evidence>
<comment type="caution">
    <text evidence="2">The sequence shown here is derived from an EMBL/GenBank/DDBJ whole genome shotgun (WGS) entry which is preliminary data.</text>
</comment>
<evidence type="ECO:0000259" key="1">
    <source>
        <dbReference type="Pfam" id="PF16064"/>
    </source>
</evidence>
<feature type="domain" description="DUF4806" evidence="1">
    <location>
        <begin position="251"/>
        <end position="331"/>
    </location>
</feature>
<dbReference type="EMBL" id="SUNJ01002037">
    <property type="protein sequence ID" value="TPP66307.1"/>
    <property type="molecule type" value="Genomic_DNA"/>
</dbReference>
<keyword evidence="3" id="KW-1185">Reference proteome</keyword>
<dbReference type="PANTHER" id="PTHR34153:SF2">
    <property type="entry name" value="SI:CH211-262H13.3-RELATED"/>
    <property type="match status" value="1"/>
</dbReference>
<protein>
    <recommendedName>
        <fullName evidence="1">DUF4806 domain-containing protein</fullName>
    </recommendedName>
</protein>
<gene>
    <name evidence="2" type="ORF">FGIG_11606</name>
</gene>
<name>A0A504Z6I1_FASGI</name>
<proteinExistence type="predicted"/>
<dbReference type="InterPro" id="IPR032071">
    <property type="entry name" value="DUF4806"/>
</dbReference>
<dbReference type="Pfam" id="PF16064">
    <property type="entry name" value="DUF4806"/>
    <property type="match status" value="1"/>
</dbReference>
<accession>A0A504Z6I1</accession>
<evidence type="ECO:0000313" key="3">
    <source>
        <dbReference type="Proteomes" id="UP000316759"/>
    </source>
</evidence>